<dbReference type="EMBL" id="JARAOO010000012">
    <property type="protein sequence ID" value="KAJ7949259.1"/>
    <property type="molecule type" value="Genomic_DNA"/>
</dbReference>
<dbReference type="GO" id="GO:0005524">
    <property type="term" value="F:ATP binding"/>
    <property type="evidence" value="ECO:0007669"/>
    <property type="project" value="InterPro"/>
</dbReference>
<dbReference type="AlphaFoldDB" id="A0AAD7PBY0"/>
<dbReference type="PROSITE" id="PS50011">
    <property type="entry name" value="PROTEIN_KINASE_DOM"/>
    <property type="match status" value="1"/>
</dbReference>
<dbReference type="InterPro" id="IPR000719">
    <property type="entry name" value="Prot_kinase_dom"/>
</dbReference>
<dbReference type="PANTHER" id="PTHR48006">
    <property type="entry name" value="LEUCINE-RICH REPEAT-CONTAINING PROTEIN DDB_G0281931-RELATED"/>
    <property type="match status" value="1"/>
</dbReference>
<keyword evidence="4" id="KW-1185">Reference proteome</keyword>
<keyword evidence="3" id="KW-0675">Receptor</keyword>
<dbReference type="Gene3D" id="1.10.510.10">
    <property type="entry name" value="Transferase(Phosphotransferase) domain 1"/>
    <property type="match status" value="1"/>
</dbReference>
<keyword evidence="3" id="KW-0808">Transferase</keyword>
<evidence type="ECO:0000313" key="3">
    <source>
        <dbReference type="EMBL" id="KAJ7949259.1"/>
    </source>
</evidence>
<dbReference type="InterPro" id="IPR001245">
    <property type="entry name" value="Ser-Thr/Tyr_kinase_cat_dom"/>
</dbReference>
<dbReference type="InterPro" id="IPR011009">
    <property type="entry name" value="Kinase-like_dom_sf"/>
</dbReference>
<comment type="subcellular location">
    <subcellularLocation>
        <location evidence="1">Membrane</location>
        <topology evidence="1">Single-pass type I membrane protein</topology>
    </subcellularLocation>
</comment>
<dbReference type="PANTHER" id="PTHR48006:SF47">
    <property type="entry name" value="PHYTOSULFOKINE RECEPTOR 2-LIKE"/>
    <property type="match status" value="1"/>
</dbReference>
<evidence type="ECO:0000313" key="4">
    <source>
        <dbReference type="Proteomes" id="UP001163823"/>
    </source>
</evidence>
<proteinExistence type="predicted"/>
<keyword evidence="3" id="KW-0418">Kinase</keyword>
<feature type="domain" description="Protein kinase" evidence="2">
    <location>
        <begin position="75"/>
        <end position="338"/>
    </location>
</feature>
<sequence>MDNYLKALFSCIRFKKPSHQTRTPASQTRIRSTNNPQHNPITTYNSYYFDQYSRISMAELTAATKNFFPDLILRDITEDILANSRLSFVYKGQLSNGLVVAVKKLNSYDFQGVREFRAEMETLGKIRHRNILPIVGYCDSDNDRLLVFKFMERGSLARWLYGAPSDETPLSWERRIKIIRGVANGLLYLHGLENPITHRNISASNILLDYDFEAQITHFGLAKRIESSYSTDLVGTMGYWPPEYRNFSCGKVTLMGDVYSFGVLMLEIATGWSPKEGVVDRAKEMMVQNSKKQMIDSKITRKVLIEANVVKYFKIAFLCIAESPRERPTMTQIVNLLD</sequence>
<dbReference type="Gene3D" id="3.30.200.20">
    <property type="entry name" value="Phosphorylase Kinase, domain 1"/>
    <property type="match status" value="1"/>
</dbReference>
<reference evidence="3" key="1">
    <citation type="journal article" date="2023" name="Science">
        <title>Elucidation of the pathway for biosynthesis of saponin adjuvants from the soapbark tree.</title>
        <authorList>
            <person name="Reed J."/>
            <person name="Orme A."/>
            <person name="El-Demerdash A."/>
            <person name="Owen C."/>
            <person name="Martin L.B.B."/>
            <person name="Misra R.C."/>
            <person name="Kikuchi S."/>
            <person name="Rejzek M."/>
            <person name="Martin A.C."/>
            <person name="Harkess A."/>
            <person name="Leebens-Mack J."/>
            <person name="Louveau T."/>
            <person name="Stephenson M.J."/>
            <person name="Osbourn A."/>
        </authorList>
    </citation>
    <scope>NUCLEOTIDE SEQUENCE</scope>
    <source>
        <strain evidence="3">S10</strain>
    </source>
</reference>
<dbReference type="GO" id="GO:0004672">
    <property type="term" value="F:protein kinase activity"/>
    <property type="evidence" value="ECO:0007669"/>
    <property type="project" value="InterPro"/>
</dbReference>
<evidence type="ECO:0000256" key="1">
    <source>
        <dbReference type="ARBA" id="ARBA00004479"/>
    </source>
</evidence>
<comment type="caution">
    <text evidence="3">The sequence shown here is derived from an EMBL/GenBank/DDBJ whole genome shotgun (WGS) entry which is preliminary data.</text>
</comment>
<dbReference type="GO" id="GO:0016020">
    <property type="term" value="C:membrane"/>
    <property type="evidence" value="ECO:0007669"/>
    <property type="project" value="UniProtKB-SubCell"/>
</dbReference>
<name>A0AAD7PBY0_QUISA</name>
<dbReference type="InterPro" id="IPR051824">
    <property type="entry name" value="LRR_Rcpt-Like_S/T_Kinase"/>
</dbReference>
<evidence type="ECO:0000259" key="2">
    <source>
        <dbReference type="PROSITE" id="PS50011"/>
    </source>
</evidence>
<organism evidence="3 4">
    <name type="scientific">Quillaja saponaria</name>
    <name type="common">Soap bark tree</name>
    <dbReference type="NCBI Taxonomy" id="32244"/>
    <lineage>
        <taxon>Eukaryota</taxon>
        <taxon>Viridiplantae</taxon>
        <taxon>Streptophyta</taxon>
        <taxon>Embryophyta</taxon>
        <taxon>Tracheophyta</taxon>
        <taxon>Spermatophyta</taxon>
        <taxon>Magnoliopsida</taxon>
        <taxon>eudicotyledons</taxon>
        <taxon>Gunneridae</taxon>
        <taxon>Pentapetalae</taxon>
        <taxon>rosids</taxon>
        <taxon>fabids</taxon>
        <taxon>Fabales</taxon>
        <taxon>Quillajaceae</taxon>
        <taxon>Quillaja</taxon>
    </lineage>
</organism>
<accession>A0AAD7PBY0</accession>
<protein>
    <submittedName>
        <fullName evidence="3">Receptor-like kinase</fullName>
    </submittedName>
</protein>
<dbReference type="Pfam" id="PF07714">
    <property type="entry name" value="PK_Tyr_Ser-Thr"/>
    <property type="match status" value="1"/>
</dbReference>
<dbReference type="SUPFAM" id="SSF56112">
    <property type="entry name" value="Protein kinase-like (PK-like)"/>
    <property type="match status" value="1"/>
</dbReference>
<dbReference type="Proteomes" id="UP001163823">
    <property type="component" value="Chromosome 12"/>
</dbReference>
<dbReference type="KEGG" id="qsa:O6P43_029618"/>
<gene>
    <name evidence="3" type="ORF">O6P43_029618</name>
</gene>